<dbReference type="AlphaFoldDB" id="A0AAW5SNH3"/>
<dbReference type="CDD" id="cd00090">
    <property type="entry name" value="HTH_ARSR"/>
    <property type="match status" value="1"/>
</dbReference>
<proteinExistence type="predicted"/>
<dbReference type="PRINTS" id="PR00778">
    <property type="entry name" value="HTHARSR"/>
</dbReference>
<dbReference type="PROSITE" id="PS50987">
    <property type="entry name" value="HTH_ARSR_2"/>
    <property type="match status" value="1"/>
</dbReference>
<dbReference type="Gene3D" id="1.10.10.10">
    <property type="entry name" value="Winged helix-like DNA-binding domain superfamily/Winged helix DNA-binding domain"/>
    <property type="match status" value="1"/>
</dbReference>
<dbReference type="EMBL" id="JACKTI010000047">
    <property type="protein sequence ID" value="MCV7025496.1"/>
    <property type="molecule type" value="Genomic_DNA"/>
</dbReference>
<gene>
    <name evidence="2" type="ORF">H7I77_19425</name>
</gene>
<dbReference type="Pfam" id="PF01022">
    <property type="entry name" value="HTH_5"/>
    <property type="match status" value="1"/>
</dbReference>
<evidence type="ECO:0000313" key="3">
    <source>
        <dbReference type="Proteomes" id="UP001207528"/>
    </source>
</evidence>
<dbReference type="GO" id="GO:0003700">
    <property type="term" value="F:DNA-binding transcription factor activity"/>
    <property type="evidence" value="ECO:0007669"/>
    <property type="project" value="InterPro"/>
</dbReference>
<comment type="caution">
    <text evidence="2">The sequence shown here is derived from an EMBL/GenBank/DDBJ whole genome shotgun (WGS) entry which is preliminary data.</text>
</comment>
<evidence type="ECO:0000259" key="1">
    <source>
        <dbReference type="PROSITE" id="PS50987"/>
    </source>
</evidence>
<name>A0AAW5SNH3_MYCNV</name>
<accession>A0AAW5SNH3</accession>
<dbReference type="SUPFAM" id="SSF46785">
    <property type="entry name" value="Winged helix' DNA-binding domain"/>
    <property type="match status" value="1"/>
</dbReference>
<sequence length="99" mass="11048">MSSLRRWAGSSRLHPVQTWARVKGRACSPQFICDITTGIKVSQPTVSHQSELLRDAGLLTFECRVSWVYYTVVPELLQPLSALRPEIPIARTTRLTGGP</sequence>
<dbReference type="InterPro" id="IPR001845">
    <property type="entry name" value="HTH_ArsR_DNA-bd_dom"/>
</dbReference>
<dbReference type="InterPro" id="IPR011991">
    <property type="entry name" value="ArsR-like_HTH"/>
</dbReference>
<reference evidence="2" key="1">
    <citation type="submission" date="2020-07" db="EMBL/GenBank/DDBJ databases">
        <authorList>
            <person name="Pettersson B.M.F."/>
            <person name="Behra P.R.K."/>
            <person name="Ramesh M."/>
            <person name="Das S."/>
            <person name="Dasgupta S."/>
            <person name="Kirsebom L.A."/>
        </authorList>
    </citation>
    <scope>NUCLEOTIDE SEQUENCE</scope>
    <source>
        <strain evidence="2">DSM 44203</strain>
    </source>
</reference>
<dbReference type="Proteomes" id="UP001207528">
    <property type="component" value="Unassembled WGS sequence"/>
</dbReference>
<protein>
    <submittedName>
        <fullName evidence="2">Helix-turn-helix transcriptional regulator</fullName>
    </submittedName>
</protein>
<feature type="domain" description="HTH arsR-type" evidence="1">
    <location>
        <begin position="1"/>
        <end position="94"/>
    </location>
</feature>
<dbReference type="InterPro" id="IPR036390">
    <property type="entry name" value="WH_DNA-bd_sf"/>
</dbReference>
<dbReference type="InterPro" id="IPR036388">
    <property type="entry name" value="WH-like_DNA-bd_sf"/>
</dbReference>
<organism evidence="2 3">
    <name type="scientific">Mycolicibacterium novocastrense</name>
    <name type="common">Mycobacterium novocastrense</name>
    <dbReference type="NCBI Taxonomy" id="59813"/>
    <lineage>
        <taxon>Bacteria</taxon>
        <taxon>Bacillati</taxon>
        <taxon>Actinomycetota</taxon>
        <taxon>Actinomycetes</taxon>
        <taxon>Mycobacteriales</taxon>
        <taxon>Mycobacteriaceae</taxon>
        <taxon>Mycolicibacterium</taxon>
    </lineage>
</organism>
<reference evidence="2" key="2">
    <citation type="journal article" date="2022" name="BMC Genomics">
        <title>Comparative genome analysis of mycobacteria focusing on tRNA and non-coding RNA.</title>
        <authorList>
            <person name="Behra P.R.K."/>
            <person name="Pettersson B.M.F."/>
            <person name="Ramesh M."/>
            <person name="Das S."/>
            <person name="Dasgupta S."/>
            <person name="Kirsebom L.A."/>
        </authorList>
    </citation>
    <scope>NUCLEOTIDE SEQUENCE</scope>
    <source>
        <strain evidence="2">DSM 44203</strain>
    </source>
</reference>
<evidence type="ECO:0000313" key="2">
    <source>
        <dbReference type="EMBL" id="MCV7025496.1"/>
    </source>
</evidence>